<dbReference type="STRING" id="216463.VC81_04040"/>
<dbReference type="OrthoDB" id="2295186at2"/>
<proteinExistence type="predicted"/>
<dbReference type="RefSeq" id="WP_045806882.1">
    <property type="nucleotide sequence ID" value="NZ_BJZI01000093.1"/>
</dbReference>
<reference evidence="1 4" key="2">
    <citation type="submission" date="2019-07" db="EMBL/GenBank/DDBJ databases">
        <title>Whole genome shotgun sequence of Lactobacillus spicheri NBRC 107155.</title>
        <authorList>
            <person name="Hosoyama A."/>
            <person name="Uohara A."/>
            <person name="Ohji S."/>
            <person name="Ichikawa N."/>
        </authorList>
    </citation>
    <scope>NUCLEOTIDE SEQUENCE [LARGE SCALE GENOMIC DNA]</scope>
    <source>
        <strain evidence="1 4">NBRC 107155</strain>
    </source>
</reference>
<evidence type="ECO:0000313" key="3">
    <source>
        <dbReference type="Proteomes" id="UP000033491"/>
    </source>
</evidence>
<dbReference type="PATRIC" id="fig|216463.3.peg.2635"/>
<dbReference type="AlphaFoldDB" id="A0A0F3RT60"/>
<organism evidence="2 3">
    <name type="scientific">Levilactobacillus spicheri</name>
    <dbReference type="NCBI Taxonomy" id="216463"/>
    <lineage>
        <taxon>Bacteria</taxon>
        <taxon>Bacillati</taxon>
        <taxon>Bacillota</taxon>
        <taxon>Bacilli</taxon>
        <taxon>Lactobacillales</taxon>
        <taxon>Lactobacillaceae</taxon>
        <taxon>Levilactobacillus</taxon>
    </lineage>
</organism>
<sequence length="87" mass="10278">MTENLLLNTQDSRELLQHLDEWQRWRQYQDPMTADMHWDRFIEKSREKAAWQAGLATEIDHWESLQAIHRALQDQLVGAAHGGQTPQ</sequence>
<dbReference type="Proteomes" id="UP000033491">
    <property type="component" value="Unassembled WGS sequence"/>
</dbReference>
<dbReference type="EMBL" id="JZCR01000009">
    <property type="protein sequence ID" value="KJW13181.1"/>
    <property type="molecule type" value="Genomic_DNA"/>
</dbReference>
<reference evidence="2 3" key="1">
    <citation type="submission" date="2015-03" db="EMBL/GenBank/DDBJ databases">
        <authorList>
            <person name="Zheng J."/>
            <person name="Ganezle M."/>
        </authorList>
    </citation>
    <scope>NUCLEOTIDE SEQUENCE [LARGE SCALE GENOMIC DNA]</scope>
    <source>
        <strain evidence="2 3">LP38</strain>
    </source>
</reference>
<evidence type="ECO:0000313" key="1">
    <source>
        <dbReference type="EMBL" id="GEO68057.1"/>
    </source>
</evidence>
<dbReference type="EMBL" id="BJZI01000093">
    <property type="protein sequence ID" value="GEO68057.1"/>
    <property type="molecule type" value="Genomic_DNA"/>
</dbReference>
<comment type="caution">
    <text evidence="2">The sequence shown here is derived from an EMBL/GenBank/DDBJ whole genome shotgun (WGS) entry which is preliminary data.</text>
</comment>
<accession>A0A0F3RT60</accession>
<protein>
    <submittedName>
        <fullName evidence="2">Uncharacterized protein</fullName>
    </submittedName>
</protein>
<dbReference type="Proteomes" id="UP000321691">
    <property type="component" value="Unassembled WGS sequence"/>
</dbReference>
<evidence type="ECO:0000313" key="4">
    <source>
        <dbReference type="Proteomes" id="UP000321691"/>
    </source>
</evidence>
<evidence type="ECO:0000313" key="2">
    <source>
        <dbReference type="EMBL" id="KJW13181.1"/>
    </source>
</evidence>
<gene>
    <name evidence="1" type="ORF">LSP04_24760</name>
    <name evidence="2" type="ORF">VC81_04040</name>
</gene>
<name>A0A0F3RT60_9LACO</name>
<keyword evidence="4" id="KW-1185">Reference proteome</keyword>